<reference evidence="1 2" key="1">
    <citation type="submission" date="2018-09" db="EMBL/GenBank/DDBJ databases">
        <title>Genomic Encyclopedia of Type Strains, Phase III (KMG-III): the genomes of soil and plant-associated and newly described type strains.</title>
        <authorList>
            <person name="Whitman W."/>
        </authorList>
    </citation>
    <scope>NUCLEOTIDE SEQUENCE [LARGE SCALE GENOMIC DNA]</scope>
    <source>
        <strain evidence="1 2">CECT 7938</strain>
    </source>
</reference>
<dbReference type="Proteomes" id="UP000286246">
    <property type="component" value="Unassembled WGS sequence"/>
</dbReference>
<accession>A0A420BK65</accession>
<proteinExistence type="predicted"/>
<evidence type="ECO:0008006" key="3">
    <source>
        <dbReference type="Google" id="ProtNLM"/>
    </source>
</evidence>
<keyword evidence="2" id="KW-1185">Reference proteome</keyword>
<organism evidence="1 2">
    <name type="scientific">Sphingobacterium detergens</name>
    <dbReference type="NCBI Taxonomy" id="1145106"/>
    <lineage>
        <taxon>Bacteria</taxon>
        <taxon>Pseudomonadati</taxon>
        <taxon>Bacteroidota</taxon>
        <taxon>Sphingobacteriia</taxon>
        <taxon>Sphingobacteriales</taxon>
        <taxon>Sphingobacteriaceae</taxon>
        <taxon>Sphingobacterium</taxon>
    </lineage>
</organism>
<evidence type="ECO:0000313" key="2">
    <source>
        <dbReference type="Proteomes" id="UP000286246"/>
    </source>
</evidence>
<name>A0A420BK65_SPHD1</name>
<evidence type="ECO:0000313" key="1">
    <source>
        <dbReference type="EMBL" id="RKE57118.1"/>
    </source>
</evidence>
<comment type="caution">
    <text evidence="1">The sequence shown here is derived from an EMBL/GenBank/DDBJ whole genome shotgun (WGS) entry which is preliminary data.</text>
</comment>
<gene>
    <name evidence="1" type="ORF">DFQ12_1994</name>
</gene>
<sequence>MAENGGTSNNFGFNYEDDNIMKKTIIQLTKIKISLIILLLAAASCSKEKGEHIAEANRGGVKLALTEAQFSGDDITTAKASTKASATQPLALTQEVQAGPFTVTAELTENTAAGTGLKASTGKKAASKLLSLRGAVSYRVVAYETDGTYVDQAVGDAADSTQVFFGDKLIAGHKYTFVVYSLGSTTVAPPVAPTTNLYTAGAVNFAFTSFGENGGDLMYVIEKDVTILGNNTPTPLTAPLQHLFTRVTLQVDNSDATGTFGTANYKKGGYLSEVPVQADWVSAFANATVDLSTGATVSSTNVTNVPPVSNLNATGQTFIVNQNQSSTFSIALTIPSGQIKIGHDVNAQAVNFNFSNASLGLKPGFSYTMKLRFNSDRYVNALNVTRTTSDADARYAVIAGHRWNRYNLGVTNVNPASNNPDANPSVQALYGNYYQWGRQLPVANAYSGDGAIAGWNTTPAADGSWNNGTATAPVKAALDPCGTGDRIPSPAEYTRLGTNTRHSAIGTWIPFAGNGTGPGLSDFTAAHIMTSKKSSDIKLSFPAAGHRSSVNGVQVIRQSSAIYWLNMAVGGNDRALQGRGFENGGWDTSNYFKVAGYPVRCIQDK</sequence>
<dbReference type="EMBL" id="RAPY01000001">
    <property type="protein sequence ID" value="RKE57118.1"/>
    <property type="molecule type" value="Genomic_DNA"/>
</dbReference>
<dbReference type="AlphaFoldDB" id="A0A420BK65"/>
<protein>
    <recommendedName>
        <fullName evidence="3">Fimbrillin-like protein</fullName>
    </recommendedName>
</protein>